<dbReference type="RefSeq" id="WP_013564591.1">
    <property type="nucleotide sequence ID" value="NC_014962.1"/>
</dbReference>
<comment type="cofactor">
    <cofactor evidence="1 10">
        <name>Mg(2+)</name>
        <dbReference type="ChEBI" id="CHEBI:18420"/>
    </cofactor>
</comment>
<dbReference type="OrthoDB" id="9776390at2"/>
<feature type="site" description="Interaction with substrate tRNA" evidence="10">
    <location>
        <position position="118"/>
    </location>
</feature>
<feature type="binding site" evidence="10">
    <location>
        <begin position="29"/>
        <end position="34"/>
    </location>
    <ligand>
        <name>substrate</name>
    </ligand>
</feature>
<dbReference type="InterPro" id="IPR018022">
    <property type="entry name" value="IPT"/>
</dbReference>
<dbReference type="GO" id="GO:0006400">
    <property type="term" value="P:tRNA modification"/>
    <property type="evidence" value="ECO:0007669"/>
    <property type="project" value="TreeGrafter"/>
</dbReference>
<dbReference type="InterPro" id="IPR027417">
    <property type="entry name" value="P-loop_NTPase"/>
</dbReference>
<evidence type="ECO:0000256" key="13">
    <source>
        <dbReference type="RuleBase" id="RU003785"/>
    </source>
</evidence>
<name>E8R0V7_ISOPI</name>
<keyword evidence="8 10" id="KW-0460">Magnesium</keyword>
<dbReference type="InParanoid" id="E8R0V7"/>
<dbReference type="HAMAP" id="MF_00185">
    <property type="entry name" value="IPP_trans"/>
    <property type="match status" value="1"/>
</dbReference>
<keyword evidence="15" id="KW-1185">Reference proteome</keyword>
<dbReference type="InterPro" id="IPR039657">
    <property type="entry name" value="Dimethylallyltransferase"/>
</dbReference>
<dbReference type="EC" id="2.5.1.75" evidence="10"/>
<dbReference type="AlphaFoldDB" id="E8R0V7"/>
<dbReference type="FunCoup" id="E8R0V7">
    <property type="interactions" value="454"/>
</dbReference>
<feature type="site" description="Interaction with substrate tRNA" evidence="10">
    <location>
        <position position="140"/>
    </location>
</feature>
<feature type="binding site" evidence="10">
    <location>
        <begin position="27"/>
        <end position="34"/>
    </location>
    <ligand>
        <name>ATP</name>
        <dbReference type="ChEBI" id="CHEBI:30616"/>
    </ligand>
</feature>
<dbReference type="Gene3D" id="1.10.20.140">
    <property type="match status" value="1"/>
</dbReference>
<evidence type="ECO:0000313" key="15">
    <source>
        <dbReference type="Proteomes" id="UP000008631"/>
    </source>
</evidence>
<comment type="catalytic activity">
    <reaction evidence="9 10 11">
        <text>adenosine(37) in tRNA + dimethylallyl diphosphate = N(6)-dimethylallyladenosine(37) in tRNA + diphosphate</text>
        <dbReference type="Rhea" id="RHEA:26482"/>
        <dbReference type="Rhea" id="RHEA-COMP:10162"/>
        <dbReference type="Rhea" id="RHEA-COMP:10375"/>
        <dbReference type="ChEBI" id="CHEBI:33019"/>
        <dbReference type="ChEBI" id="CHEBI:57623"/>
        <dbReference type="ChEBI" id="CHEBI:74411"/>
        <dbReference type="ChEBI" id="CHEBI:74415"/>
        <dbReference type="EC" id="2.5.1.75"/>
    </reaction>
</comment>
<evidence type="ECO:0000313" key="14">
    <source>
        <dbReference type="EMBL" id="ADV62303.1"/>
    </source>
</evidence>
<dbReference type="GO" id="GO:0016829">
    <property type="term" value="F:lyase activity"/>
    <property type="evidence" value="ECO:0007669"/>
    <property type="project" value="UniProtKB-KW"/>
</dbReference>
<evidence type="ECO:0000256" key="1">
    <source>
        <dbReference type="ARBA" id="ARBA00001946"/>
    </source>
</evidence>
<evidence type="ECO:0000256" key="12">
    <source>
        <dbReference type="RuleBase" id="RU003784"/>
    </source>
</evidence>
<organism evidence="14 15">
    <name type="scientific">Isosphaera pallida (strain ATCC 43644 / DSM 9630 / IS1B)</name>
    <dbReference type="NCBI Taxonomy" id="575540"/>
    <lineage>
        <taxon>Bacteria</taxon>
        <taxon>Pseudomonadati</taxon>
        <taxon>Planctomycetota</taxon>
        <taxon>Planctomycetia</taxon>
        <taxon>Isosphaerales</taxon>
        <taxon>Isosphaeraceae</taxon>
        <taxon>Isosphaera</taxon>
    </lineage>
</organism>
<keyword evidence="6 10" id="KW-0547">Nucleotide-binding</keyword>
<evidence type="ECO:0000256" key="10">
    <source>
        <dbReference type="HAMAP-Rule" id="MF_00185"/>
    </source>
</evidence>
<feature type="region of interest" description="Interaction with substrate tRNA" evidence="10">
    <location>
        <begin position="52"/>
        <end position="55"/>
    </location>
</feature>
<evidence type="ECO:0000256" key="3">
    <source>
        <dbReference type="ARBA" id="ARBA00005842"/>
    </source>
</evidence>
<evidence type="ECO:0000256" key="7">
    <source>
        <dbReference type="ARBA" id="ARBA00022840"/>
    </source>
</evidence>
<evidence type="ECO:0000256" key="11">
    <source>
        <dbReference type="RuleBase" id="RU003783"/>
    </source>
</evidence>
<reference key="1">
    <citation type="submission" date="2010-11" db="EMBL/GenBank/DDBJ databases">
        <title>The complete sequence of chromosome of Isophaera pallida ATCC 43644.</title>
        <authorList>
            <consortium name="US DOE Joint Genome Institute (JGI-PGF)"/>
            <person name="Lucas S."/>
            <person name="Copeland A."/>
            <person name="Lapidus A."/>
            <person name="Bruce D."/>
            <person name="Goodwin L."/>
            <person name="Pitluck S."/>
            <person name="Kyrpides N."/>
            <person name="Mavromatis K."/>
            <person name="Pagani I."/>
            <person name="Ivanova N."/>
            <person name="Saunders E."/>
            <person name="Brettin T."/>
            <person name="Detter J.C."/>
            <person name="Han C."/>
            <person name="Tapia R."/>
            <person name="Land M."/>
            <person name="Hauser L."/>
            <person name="Markowitz V."/>
            <person name="Cheng J.-F."/>
            <person name="Hugenholtz P."/>
            <person name="Woyke T."/>
            <person name="Wu D."/>
            <person name="Eisen J.A."/>
        </authorList>
    </citation>
    <scope>NUCLEOTIDE SEQUENCE</scope>
    <source>
        <strain>ATCC 43644</strain>
    </source>
</reference>
<dbReference type="Proteomes" id="UP000008631">
    <property type="component" value="Chromosome"/>
</dbReference>
<dbReference type="eggNOG" id="COG0324">
    <property type="taxonomic scope" value="Bacteria"/>
</dbReference>
<dbReference type="EMBL" id="CP002353">
    <property type="protein sequence ID" value="ADV62303.1"/>
    <property type="molecule type" value="Genomic_DNA"/>
</dbReference>
<keyword evidence="5 10" id="KW-0819">tRNA processing</keyword>
<dbReference type="NCBIfam" id="TIGR00174">
    <property type="entry name" value="miaA"/>
    <property type="match status" value="1"/>
</dbReference>
<accession>E8R0V7</accession>
<sequence length="330" mass="37077">MSLCSPVDARSTPPGPERFRRCRFLTGPTASGKTAVAIELARLWGAEIVTMDSMTLYRGMDIGTAKPTPEERATVPHHLLDLLDPWEGASVAFFLEQAARVVDVLERRGVPILVTGGTPLYLKAMLRGLFDGPAADPELRHSLERLNDAELHTRLHALDPATAQRLPPRDRRRVIRALEIALLTGQPPSVLRQDHDQPARGVAVIALSRPRDELHRRINQRVDAMVRGGLLDETARLLALPHPWHPIPAQAAGYREAADHLQGRLDRAAMIERAQARTRQLAKRQETWFRHLAEVHLEPVMANESPATLAQRLARRFEDLEHHRRQVNFP</sequence>
<comment type="function">
    <text evidence="2 10 12">Catalyzes the transfer of a dimethylallyl group onto the adenine at position 37 in tRNAs that read codons beginning with uridine, leading to the formation of N6-(dimethylallyl)adenosine (i(6)A).</text>
</comment>
<keyword evidence="14" id="KW-0456">Lyase</keyword>
<dbReference type="GO" id="GO:0005524">
    <property type="term" value="F:ATP binding"/>
    <property type="evidence" value="ECO:0007669"/>
    <property type="project" value="UniProtKB-UniRule"/>
</dbReference>
<evidence type="ECO:0000256" key="2">
    <source>
        <dbReference type="ARBA" id="ARBA00003213"/>
    </source>
</evidence>
<dbReference type="Gene3D" id="3.40.50.300">
    <property type="entry name" value="P-loop containing nucleotide triphosphate hydrolases"/>
    <property type="match status" value="1"/>
</dbReference>
<evidence type="ECO:0000256" key="4">
    <source>
        <dbReference type="ARBA" id="ARBA00022679"/>
    </source>
</evidence>
<comment type="subunit">
    <text evidence="10">Monomer.</text>
</comment>
<comment type="similarity">
    <text evidence="3 10 13">Belongs to the IPP transferase family.</text>
</comment>
<comment type="caution">
    <text evidence="10">Lacks conserved residue(s) required for the propagation of feature annotation.</text>
</comment>
<gene>
    <name evidence="10" type="primary">miaA</name>
    <name evidence="14" type="ordered locus">Isop_1719</name>
</gene>
<dbReference type="GO" id="GO:0052381">
    <property type="term" value="F:tRNA dimethylallyltransferase activity"/>
    <property type="evidence" value="ECO:0007669"/>
    <property type="project" value="UniProtKB-UniRule"/>
</dbReference>
<dbReference type="Pfam" id="PF01715">
    <property type="entry name" value="IPPT"/>
    <property type="match status" value="1"/>
</dbReference>
<dbReference type="KEGG" id="ipa:Isop_1719"/>
<protein>
    <recommendedName>
        <fullName evidence="10">tRNA dimethylallyltransferase</fullName>
        <ecNumber evidence="10">2.5.1.75</ecNumber>
    </recommendedName>
    <alternativeName>
        <fullName evidence="10">Dimethylallyl diphosphate:tRNA dimethylallyltransferase</fullName>
        <shortName evidence="10">DMAPP:tRNA dimethylallyltransferase</shortName>
        <shortName evidence="10">DMATase</shortName>
    </alternativeName>
    <alternativeName>
        <fullName evidence="10">Isopentenyl-diphosphate:tRNA isopentenyltransferase</fullName>
        <shortName evidence="10">IPP transferase</shortName>
        <shortName evidence="10">IPPT</shortName>
        <shortName evidence="10">IPTase</shortName>
    </alternativeName>
</protein>
<dbReference type="STRING" id="575540.Isop_1719"/>
<dbReference type="SUPFAM" id="SSF52540">
    <property type="entry name" value="P-loop containing nucleoside triphosphate hydrolases"/>
    <property type="match status" value="2"/>
</dbReference>
<dbReference type="HOGENOM" id="CLU_032616_0_1_0"/>
<proteinExistence type="inferred from homology"/>
<keyword evidence="4 10" id="KW-0808">Transferase</keyword>
<evidence type="ECO:0000256" key="5">
    <source>
        <dbReference type="ARBA" id="ARBA00022694"/>
    </source>
</evidence>
<evidence type="ECO:0000256" key="6">
    <source>
        <dbReference type="ARBA" id="ARBA00022741"/>
    </source>
</evidence>
<reference evidence="14 15" key="2">
    <citation type="journal article" date="2011" name="Stand. Genomic Sci.">
        <title>Complete genome sequence of Isosphaera pallida type strain (IS1B).</title>
        <authorList>
            <consortium name="US DOE Joint Genome Institute (JGI-PGF)"/>
            <person name="Goker M."/>
            <person name="Cleland D."/>
            <person name="Saunders E."/>
            <person name="Lapidus A."/>
            <person name="Nolan M."/>
            <person name="Lucas S."/>
            <person name="Hammon N."/>
            <person name="Deshpande S."/>
            <person name="Cheng J.F."/>
            <person name="Tapia R."/>
            <person name="Han C."/>
            <person name="Goodwin L."/>
            <person name="Pitluck S."/>
            <person name="Liolios K."/>
            <person name="Pagani I."/>
            <person name="Ivanova N."/>
            <person name="Mavromatis K."/>
            <person name="Pati A."/>
            <person name="Chen A."/>
            <person name="Palaniappan K."/>
            <person name="Land M."/>
            <person name="Hauser L."/>
            <person name="Chang Y.J."/>
            <person name="Jeffries C.D."/>
            <person name="Detter J.C."/>
            <person name="Beck B."/>
            <person name="Woyke T."/>
            <person name="Bristow J."/>
            <person name="Eisen J.A."/>
            <person name="Markowitz V."/>
            <person name="Hugenholtz P."/>
            <person name="Kyrpides N.C."/>
            <person name="Klenk H.P."/>
        </authorList>
    </citation>
    <scope>NUCLEOTIDE SEQUENCE [LARGE SCALE GENOMIC DNA]</scope>
    <source>
        <strain evidence="15">ATCC 43644 / DSM 9630 / IS1B</strain>
    </source>
</reference>
<dbReference type="PANTHER" id="PTHR11088">
    <property type="entry name" value="TRNA DIMETHYLALLYLTRANSFERASE"/>
    <property type="match status" value="1"/>
</dbReference>
<evidence type="ECO:0000256" key="8">
    <source>
        <dbReference type="ARBA" id="ARBA00022842"/>
    </source>
</evidence>
<dbReference type="PANTHER" id="PTHR11088:SF60">
    <property type="entry name" value="TRNA DIMETHYLALLYLTRANSFERASE"/>
    <property type="match status" value="1"/>
</dbReference>
<evidence type="ECO:0000256" key="9">
    <source>
        <dbReference type="ARBA" id="ARBA00049563"/>
    </source>
</evidence>
<keyword evidence="7 10" id="KW-0067">ATP-binding</keyword>